<comment type="caution">
    <text evidence="2">The sequence shown here is derived from an EMBL/GenBank/DDBJ whole genome shotgun (WGS) entry which is preliminary data.</text>
</comment>
<dbReference type="AlphaFoldDB" id="A0A3L7J759"/>
<keyword evidence="3" id="KW-1185">Reference proteome</keyword>
<dbReference type="Pfam" id="PF13349">
    <property type="entry name" value="DUF4097"/>
    <property type="match status" value="1"/>
</dbReference>
<dbReference type="RefSeq" id="WP_121658928.1">
    <property type="nucleotide sequence ID" value="NZ_BMEK01000001.1"/>
</dbReference>
<organism evidence="2 3">
    <name type="scientific">Mycetocola zhadangensis</name>
    <dbReference type="NCBI Taxonomy" id="1164595"/>
    <lineage>
        <taxon>Bacteria</taxon>
        <taxon>Bacillati</taxon>
        <taxon>Actinomycetota</taxon>
        <taxon>Actinomycetes</taxon>
        <taxon>Micrococcales</taxon>
        <taxon>Microbacteriaceae</taxon>
        <taxon>Mycetocola</taxon>
    </lineage>
</organism>
<dbReference type="EMBL" id="RCWJ01000001">
    <property type="protein sequence ID" value="RLQ86567.1"/>
    <property type="molecule type" value="Genomic_DNA"/>
</dbReference>
<name>A0A3L7J759_9MICO</name>
<dbReference type="Proteomes" id="UP000282460">
    <property type="component" value="Unassembled WGS sequence"/>
</dbReference>
<proteinExistence type="predicted"/>
<accession>A0A3L7J759</accession>
<sequence>MPTFPTPAPIDLAVHLPVGAIDVVASNRTDTIVTVAPSNPDKAVDRRGAAETSVEFDGRRLTVTGAKPRFTLVGPAESVDVTVELPSGSRLTADISVGGVRTVGRLGATRIKASTGAVNVDATGDLWLRASHGNATLGAANGDVEITADHGQIRAGAIRGDAVLKSSHGSIRVQEVHGDVDARLSYGDLEISQASASVTAKTAYGSIEIGEVSSGSIEVESGYGGVSIGIRSGVPAWLDLSSKDGRVRNELDGDRAPAPSEQTVAVRARTQYGDIAISRAPSNRAHSEGIQT</sequence>
<evidence type="ECO:0000259" key="1">
    <source>
        <dbReference type="Pfam" id="PF13349"/>
    </source>
</evidence>
<dbReference type="OrthoDB" id="3252095at2"/>
<feature type="domain" description="DUF4097" evidence="1">
    <location>
        <begin position="50"/>
        <end position="229"/>
    </location>
</feature>
<evidence type="ECO:0000313" key="3">
    <source>
        <dbReference type="Proteomes" id="UP000282460"/>
    </source>
</evidence>
<reference evidence="2 3" key="1">
    <citation type="submission" date="2018-10" db="EMBL/GenBank/DDBJ databases">
        <authorList>
            <person name="Li J."/>
        </authorList>
    </citation>
    <scope>NUCLEOTIDE SEQUENCE [LARGE SCALE GENOMIC DNA]</scope>
    <source>
        <strain evidence="2 3">ZD1-4</strain>
    </source>
</reference>
<evidence type="ECO:0000313" key="2">
    <source>
        <dbReference type="EMBL" id="RLQ86567.1"/>
    </source>
</evidence>
<protein>
    <recommendedName>
        <fullName evidence="1">DUF4097 domain-containing protein</fullName>
    </recommendedName>
</protein>
<gene>
    <name evidence="2" type="ORF">D9V28_06080</name>
</gene>
<dbReference type="InterPro" id="IPR025164">
    <property type="entry name" value="Toastrack_DUF4097"/>
</dbReference>